<evidence type="ECO:0008006" key="3">
    <source>
        <dbReference type="Google" id="ProtNLM"/>
    </source>
</evidence>
<dbReference type="EMBL" id="AZHX01000370">
    <property type="protein sequence ID" value="ETX07789.1"/>
    <property type="molecule type" value="Genomic_DNA"/>
</dbReference>
<protein>
    <recommendedName>
        <fullName evidence="3">VWFA domain-containing protein</fullName>
    </recommendedName>
</protein>
<dbReference type="Proteomes" id="UP000019140">
    <property type="component" value="Unassembled WGS sequence"/>
</dbReference>
<evidence type="ECO:0000313" key="2">
    <source>
        <dbReference type="Proteomes" id="UP000019140"/>
    </source>
</evidence>
<evidence type="ECO:0000313" key="1">
    <source>
        <dbReference type="EMBL" id="ETX07789.1"/>
    </source>
</evidence>
<reference evidence="1 2" key="1">
    <citation type="journal article" date="2014" name="Nature">
        <title>An environmental bacterial taxon with a large and distinct metabolic repertoire.</title>
        <authorList>
            <person name="Wilson M.C."/>
            <person name="Mori T."/>
            <person name="Ruckert C."/>
            <person name="Uria A.R."/>
            <person name="Helf M.J."/>
            <person name="Takada K."/>
            <person name="Gernert C."/>
            <person name="Steffens U.A."/>
            <person name="Heycke N."/>
            <person name="Schmitt S."/>
            <person name="Rinke C."/>
            <person name="Helfrich E.J."/>
            <person name="Brachmann A.O."/>
            <person name="Gurgui C."/>
            <person name="Wakimoto T."/>
            <person name="Kracht M."/>
            <person name="Crusemann M."/>
            <person name="Hentschel U."/>
            <person name="Abe I."/>
            <person name="Matsunaga S."/>
            <person name="Kalinowski J."/>
            <person name="Takeyama H."/>
            <person name="Piel J."/>
        </authorList>
    </citation>
    <scope>NUCLEOTIDE SEQUENCE [LARGE SCALE GENOMIC DNA]</scope>
    <source>
        <strain evidence="2">TSY2</strain>
    </source>
</reference>
<keyword evidence="2" id="KW-1185">Reference proteome</keyword>
<dbReference type="PATRIC" id="fig|1429439.4.peg.1569"/>
<proteinExistence type="predicted"/>
<organism evidence="1 2">
    <name type="scientific">Candidatus Entotheonella gemina</name>
    <dbReference type="NCBI Taxonomy" id="1429439"/>
    <lineage>
        <taxon>Bacteria</taxon>
        <taxon>Pseudomonadati</taxon>
        <taxon>Nitrospinota/Tectimicrobiota group</taxon>
        <taxon>Candidatus Tectimicrobiota</taxon>
        <taxon>Candidatus Entotheonellia</taxon>
        <taxon>Candidatus Entotheonellales</taxon>
        <taxon>Candidatus Entotheonellaceae</taxon>
        <taxon>Candidatus Entotheonella</taxon>
    </lineage>
</organism>
<gene>
    <name evidence="1" type="ORF">ETSY2_09150</name>
</gene>
<dbReference type="AlphaFoldDB" id="W4MBT7"/>
<comment type="caution">
    <text evidence="1">The sequence shown here is derived from an EMBL/GenBank/DDBJ whole genome shotgun (WGS) entry which is preliminary data.</text>
</comment>
<sequence>MSNSTPNLNHLFQTAHAEGELSAQGLQTLTIQADMGSQIQAGLGIDPDDVPSAEVVLVTMMPDDSGSIRFAGNTQVVREGHNLVLDALGQCQQQDELLVHTRYLNGRVLFPYCQLGDTTRMSKQNYNPDRGTPLYDQAAVVLGTVMAKAWEFQDHGVPVRTVTLLITDGADEHSRHQSAATVRALVDDMRRSESHIVAAMGIDNGSTNFRQVLQEMGIVDEWILTPGNSAREIRAAFQVFSQSAVRVSQGSAAFSSALGGFATR</sequence>
<dbReference type="HOGENOM" id="CLU_1003679_0_0_7"/>
<accession>W4MBT7</accession>
<name>W4MBT7_9BACT</name>